<evidence type="ECO:0000313" key="1">
    <source>
        <dbReference type="EMBL" id="KAF7363637.1"/>
    </source>
</evidence>
<dbReference type="SUPFAM" id="SSF52047">
    <property type="entry name" value="RNI-like"/>
    <property type="match status" value="1"/>
</dbReference>
<gene>
    <name evidence="1" type="ORF">MSAN_01020900</name>
</gene>
<dbReference type="Proteomes" id="UP000623467">
    <property type="component" value="Unassembled WGS sequence"/>
</dbReference>
<accession>A0A8H6YRP2</accession>
<keyword evidence="2" id="KW-1185">Reference proteome</keyword>
<organism evidence="1 2">
    <name type="scientific">Mycena sanguinolenta</name>
    <dbReference type="NCBI Taxonomy" id="230812"/>
    <lineage>
        <taxon>Eukaryota</taxon>
        <taxon>Fungi</taxon>
        <taxon>Dikarya</taxon>
        <taxon>Basidiomycota</taxon>
        <taxon>Agaricomycotina</taxon>
        <taxon>Agaricomycetes</taxon>
        <taxon>Agaricomycetidae</taxon>
        <taxon>Agaricales</taxon>
        <taxon>Marasmiineae</taxon>
        <taxon>Mycenaceae</taxon>
        <taxon>Mycena</taxon>
    </lineage>
</organism>
<dbReference type="EMBL" id="JACAZH010000007">
    <property type="protein sequence ID" value="KAF7363637.1"/>
    <property type="molecule type" value="Genomic_DNA"/>
</dbReference>
<comment type="caution">
    <text evidence="1">The sequence shown here is derived from an EMBL/GenBank/DDBJ whole genome shotgun (WGS) entry which is preliminary data.</text>
</comment>
<reference evidence="1" key="1">
    <citation type="submission" date="2020-05" db="EMBL/GenBank/DDBJ databases">
        <title>Mycena genomes resolve the evolution of fungal bioluminescence.</title>
        <authorList>
            <person name="Tsai I.J."/>
        </authorList>
    </citation>
    <scope>NUCLEOTIDE SEQUENCE</scope>
    <source>
        <strain evidence="1">160909Yilan</strain>
    </source>
</reference>
<dbReference type="OrthoDB" id="2833916at2759"/>
<proteinExistence type="predicted"/>
<protein>
    <submittedName>
        <fullName evidence="1">Uncharacterized protein</fullName>
    </submittedName>
</protein>
<evidence type="ECO:0000313" key="2">
    <source>
        <dbReference type="Proteomes" id="UP000623467"/>
    </source>
</evidence>
<sequence length="324" mass="36621">MLDKLPPEICAHIFDFACTDSGRTERSLGRVSRYIRQTSELARYTNIALVGRAQTLGFAQFLAEHTYIRVKTRRLFISGKDSKKELKSLTYPPSAGGEHALCREVASAVERILSALGPSLEVLDISLNEYVAELPVQPISLPHLVDLTTRCDFPFYSNDLPLLEPTHSLRYLHVVDSRRNRVCVEEFFENGISYFAPSLTHLRLSQLHGGAISELEYALDPSRVPPSWLSKITHLPATMELVLLKPAVERNYPCACGRCDYCDDMDEYGNLMERARELRDKDRRVVLLKADSTRPAKGSNLQEWLDGGAFDWDASDLDLKVGRY</sequence>
<name>A0A8H6YRP2_9AGAR</name>
<dbReference type="AlphaFoldDB" id="A0A8H6YRP2"/>